<keyword evidence="11 20" id="KW-0547">Nucleotide-binding</keyword>
<dbReference type="InterPro" id="IPR011009">
    <property type="entry name" value="Kinase-like_dom_sf"/>
</dbReference>
<dbReference type="EMBL" id="RCHS01003399">
    <property type="protein sequence ID" value="RMX42238.1"/>
    <property type="molecule type" value="Genomic_DNA"/>
</dbReference>
<keyword evidence="8" id="KW-0597">Phosphoprotein</keyword>
<feature type="domain" description="PH" evidence="23">
    <location>
        <begin position="937"/>
        <end position="1056"/>
    </location>
</feature>
<dbReference type="GO" id="GO:0005737">
    <property type="term" value="C:cytoplasm"/>
    <property type="evidence" value="ECO:0007669"/>
    <property type="project" value="UniProtKB-SubCell"/>
</dbReference>
<name>A0A3M6TLR1_POCDA</name>
<dbReference type="FunFam" id="3.30.60.20:FF:000005">
    <property type="entry name" value="Non-specific serine/threonine protein kinase"/>
    <property type="match status" value="1"/>
</dbReference>
<dbReference type="InterPro" id="IPR002219">
    <property type="entry name" value="PKC_DAG/PE"/>
</dbReference>
<keyword evidence="17" id="KW-0966">Cell projection</keyword>
<feature type="region of interest" description="Disordered" evidence="22">
    <location>
        <begin position="1455"/>
        <end position="1555"/>
    </location>
</feature>
<comment type="catalytic activity">
    <reaction evidence="18">
        <text>L-threonyl-[protein] + ATP = O-phospho-L-threonyl-[protein] + ADP + H(+)</text>
        <dbReference type="Rhea" id="RHEA:46608"/>
        <dbReference type="Rhea" id="RHEA-COMP:11060"/>
        <dbReference type="Rhea" id="RHEA-COMP:11605"/>
        <dbReference type="ChEBI" id="CHEBI:15378"/>
        <dbReference type="ChEBI" id="CHEBI:30013"/>
        <dbReference type="ChEBI" id="CHEBI:30616"/>
        <dbReference type="ChEBI" id="CHEBI:61977"/>
        <dbReference type="ChEBI" id="CHEBI:456216"/>
        <dbReference type="EC" id="2.7.11.1"/>
    </reaction>
</comment>
<evidence type="ECO:0000256" key="19">
    <source>
        <dbReference type="ARBA" id="ARBA00048679"/>
    </source>
</evidence>
<dbReference type="EC" id="2.7.11.1" evidence="5"/>
<dbReference type="GO" id="GO:0004674">
    <property type="term" value="F:protein serine/threonine kinase activity"/>
    <property type="evidence" value="ECO:0007669"/>
    <property type="project" value="UniProtKB-KW"/>
</dbReference>
<keyword evidence="13" id="KW-0418">Kinase</keyword>
<dbReference type="Pfam" id="PF00433">
    <property type="entry name" value="Pkinase_C"/>
    <property type="match status" value="1"/>
</dbReference>
<evidence type="ECO:0000256" key="11">
    <source>
        <dbReference type="ARBA" id="ARBA00022741"/>
    </source>
</evidence>
<dbReference type="SMART" id="SM00233">
    <property type="entry name" value="PH"/>
    <property type="match status" value="1"/>
</dbReference>
<dbReference type="Gene3D" id="1.20.5.340">
    <property type="match status" value="1"/>
</dbReference>
<keyword evidence="7" id="KW-0723">Serine/threonine-protein kinase</keyword>
<dbReference type="PANTHER" id="PTHR22988:SF66">
    <property type="entry name" value="SERINE_THREONINE-PROTEIN KINASE GENGHIS KHAN"/>
    <property type="match status" value="1"/>
</dbReference>
<feature type="domain" description="AGC-kinase C-terminal" evidence="28">
    <location>
        <begin position="347"/>
        <end position="417"/>
    </location>
</feature>
<dbReference type="SUPFAM" id="SSF69322">
    <property type="entry name" value="Tricorn protease domain 2"/>
    <property type="match status" value="1"/>
</dbReference>
<dbReference type="CDD" id="cd00132">
    <property type="entry name" value="CRIB"/>
    <property type="match status" value="1"/>
</dbReference>
<dbReference type="GO" id="GO:0031032">
    <property type="term" value="P:actomyosin structure organization"/>
    <property type="evidence" value="ECO:0007669"/>
    <property type="project" value="TreeGrafter"/>
</dbReference>
<organism evidence="29 30">
    <name type="scientific">Pocillopora damicornis</name>
    <name type="common">Cauliflower coral</name>
    <name type="synonym">Millepora damicornis</name>
    <dbReference type="NCBI Taxonomy" id="46731"/>
    <lineage>
        <taxon>Eukaryota</taxon>
        <taxon>Metazoa</taxon>
        <taxon>Cnidaria</taxon>
        <taxon>Anthozoa</taxon>
        <taxon>Hexacorallia</taxon>
        <taxon>Scleractinia</taxon>
        <taxon>Astrocoeniina</taxon>
        <taxon>Pocilloporidae</taxon>
        <taxon>Pocillopora</taxon>
    </lineage>
</organism>
<dbReference type="STRING" id="46731.A0A3M6TLR1"/>
<dbReference type="InterPro" id="IPR001180">
    <property type="entry name" value="CNH_dom"/>
</dbReference>
<dbReference type="CDD" id="cd20809">
    <property type="entry name" value="C1_MRCK"/>
    <property type="match status" value="1"/>
</dbReference>
<comment type="similarity">
    <text evidence="4">Belongs to the protein kinase superfamily. AGC Ser/Thr protein kinase family. DMPK subfamily.</text>
</comment>
<feature type="domain" description="Phorbol-ester/DAG-type" evidence="25">
    <location>
        <begin position="866"/>
        <end position="916"/>
    </location>
</feature>
<dbReference type="InterPro" id="IPR000095">
    <property type="entry name" value="CRIB_dom"/>
</dbReference>
<keyword evidence="15 20" id="KW-0067">ATP-binding</keyword>
<dbReference type="Gene3D" id="3.30.200.20">
    <property type="entry name" value="Phosphorylase Kinase, domain 1"/>
    <property type="match status" value="1"/>
</dbReference>
<dbReference type="FunFam" id="3.30.200.20:FF:001055">
    <property type="entry name" value="Serine/threonine-protein kinase MRCK beta"/>
    <property type="match status" value="1"/>
</dbReference>
<evidence type="ECO:0000259" key="28">
    <source>
        <dbReference type="PROSITE" id="PS51285"/>
    </source>
</evidence>
<keyword evidence="30" id="KW-1185">Reference proteome</keyword>
<evidence type="ECO:0000256" key="16">
    <source>
        <dbReference type="ARBA" id="ARBA00023054"/>
    </source>
</evidence>
<dbReference type="PROSITE" id="PS00108">
    <property type="entry name" value="PROTEIN_KINASE_ST"/>
    <property type="match status" value="1"/>
</dbReference>
<dbReference type="SMART" id="SM00109">
    <property type="entry name" value="C1"/>
    <property type="match status" value="1"/>
</dbReference>
<evidence type="ECO:0000256" key="20">
    <source>
        <dbReference type="PROSITE-ProRule" id="PRU10141"/>
    </source>
</evidence>
<comment type="cofactor">
    <cofactor evidence="1">
        <name>Mg(2+)</name>
        <dbReference type="ChEBI" id="CHEBI:18420"/>
    </cofactor>
</comment>
<dbReference type="InterPro" id="IPR000719">
    <property type="entry name" value="Prot_kinase_dom"/>
</dbReference>
<feature type="compositionally biased region" description="Low complexity" evidence="22">
    <location>
        <begin position="1520"/>
        <end position="1537"/>
    </location>
</feature>
<dbReference type="SUPFAM" id="SSF56112">
    <property type="entry name" value="Protein kinase-like (PK-like)"/>
    <property type="match status" value="1"/>
</dbReference>
<evidence type="ECO:0000259" key="24">
    <source>
        <dbReference type="PROSITE" id="PS50011"/>
    </source>
</evidence>
<dbReference type="InterPro" id="IPR057529">
    <property type="entry name" value="MRCK/ROCK_PH"/>
</dbReference>
<evidence type="ECO:0000256" key="5">
    <source>
        <dbReference type="ARBA" id="ARBA00012513"/>
    </source>
</evidence>
<dbReference type="FunFam" id="1.10.510.10:FF:000014">
    <property type="entry name" value="Non-specific serine/threonine protein kinase"/>
    <property type="match status" value="1"/>
</dbReference>
<dbReference type="Pfam" id="PF00780">
    <property type="entry name" value="CNH"/>
    <property type="match status" value="1"/>
</dbReference>
<accession>A0A3M6TLR1</accession>
<dbReference type="SMART" id="SM00133">
    <property type="entry name" value="S_TK_X"/>
    <property type="match status" value="1"/>
</dbReference>
<keyword evidence="10" id="KW-0479">Metal-binding</keyword>
<feature type="compositionally biased region" description="Low complexity" evidence="22">
    <location>
        <begin position="833"/>
        <end position="859"/>
    </location>
</feature>
<dbReference type="CDD" id="cd05597">
    <property type="entry name" value="STKc_DMPK_like"/>
    <property type="match status" value="1"/>
</dbReference>
<dbReference type="GO" id="GO:0005524">
    <property type="term" value="F:ATP binding"/>
    <property type="evidence" value="ECO:0007669"/>
    <property type="project" value="UniProtKB-UniRule"/>
</dbReference>
<dbReference type="SMART" id="SM00036">
    <property type="entry name" value="CNH"/>
    <property type="match status" value="1"/>
</dbReference>
<dbReference type="PROSITE" id="PS00107">
    <property type="entry name" value="PROTEIN_KINASE_ATP"/>
    <property type="match status" value="1"/>
</dbReference>
<dbReference type="PROSITE" id="PS00479">
    <property type="entry name" value="ZF_DAG_PE_1"/>
    <property type="match status" value="1"/>
</dbReference>
<feature type="domain" description="CNH" evidence="27">
    <location>
        <begin position="1082"/>
        <end position="1355"/>
    </location>
</feature>
<dbReference type="SMART" id="SM00220">
    <property type="entry name" value="S_TKc"/>
    <property type="match status" value="1"/>
</dbReference>
<dbReference type="GO" id="GO:0030027">
    <property type="term" value="C:lamellipodium"/>
    <property type="evidence" value="ECO:0007669"/>
    <property type="project" value="UniProtKB-SubCell"/>
</dbReference>
<dbReference type="InterPro" id="IPR008271">
    <property type="entry name" value="Ser/Thr_kinase_AS"/>
</dbReference>
<evidence type="ECO:0000256" key="21">
    <source>
        <dbReference type="SAM" id="Coils"/>
    </source>
</evidence>
<dbReference type="PROSITE" id="PS50081">
    <property type="entry name" value="ZF_DAG_PE_2"/>
    <property type="match status" value="1"/>
</dbReference>
<evidence type="ECO:0000259" key="26">
    <source>
        <dbReference type="PROSITE" id="PS50108"/>
    </source>
</evidence>
<dbReference type="InterPro" id="IPR017441">
    <property type="entry name" value="Protein_kinase_ATP_BS"/>
</dbReference>
<feature type="region of interest" description="Disordered" evidence="22">
    <location>
        <begin position="826"/>
        <end position="862"/>
    </location>
</feature>
<dbReference type="InterPro" id="IPR000961">
    <property type="entry name" value="AGC-kinase_C"/>
</dbReference>
<dbReference type="OrthoDB" id="10047816at2759"/>
<dbReference type="Proteomes" id="UP000275408">
    <property type="component" value="Unassembled WGS sequence"/>
</dbReference>
<evidence type="ECO:0000259" key="25">
    <source>
        <dbReference type="PROSITE" id="PS50081"/>
    </source>
</evidence>
<evidence type="ECO:0000313" key="30">
    <source>
        <dbReference type="Proteomes" id="UP000275408"/>
    </source>
</evidence>
<dbReference type="FunFam" id="2.30.29.30:FF:000242">
    <property type="entry name" value="serine/threonine-protein kinase MRCK gamma isoform X1"/>
    <property type="match status" value="1"/>
</dbReference>
<dbReference type="PROSITE" id="PS50011">
    <property type="entry name" value="PROTEIN_KINASE_DOM"/>
    <property type="match status" value="1"/>
</dbReference>
<feature type="region of interest" description="Disordered" evidence="22">
    <location>
        <begin position="563"/>
        <end position="583"/>
    </location>
</feature>
<dbReference type="Gene3D" id="2.30.29.30">
    <property type="entry name" value="Pleckstrin-homology domain (PH domain)/Phosphotyrosine-binding domain (PTB)"/>
    <property type="match status" value="1"/>
</dbReference>
<dbReference type="Pfam" id="PF00130">
    <property type="entry name" value="C1_1"/>
    <property type="match status" value="1"/>
</dbReference>
<evidence type="ECO:0000256" key="15">
    <source>
        <dbReference type="ARBA" id="ARBA00022840"/>
    </source>
</evidence>
<evidence type="ECO:0000256" key="9">
    <source>
        <dbReference type="ARBA" id="ARBA00022679"/>
    </source>
</evidence>
<dbReference type="PROSITE" id="PS50219">
    <property type="entry name" value="CNH"/>
    <property type="match status" value="1"/>
</dbReference>
<evidence type="ECO:0000256" key="14">
    <source>
        <dbReference type="ARBA" id="ARBA00022833"/>
    </source>
</evidence>
<dbReference type="Gene3D" id="3.30.60.20">
    <property type="match status" value="1"/>
</dbReference>
<feature type="region of interest" description="Disordered" evidence="22">
    <location>
        <begin position="1592"/>
        <end position="1643"/>
    </location>
</feature>
<evidence type="ECO:0000259" key="27">
    <source>
        <dbReference type="PROSITE" id="PS50219"/>
    </source>
</evidence>
<comment type="subcellular location">
    <subcellularLocation>
        <location evidence="3">Cell projection</location>
        <location evidence="3">Lamellipodium</location>
    </subcellularLocation>
    <subcellularLocation>
        <location evidence="2">Cytoplasm</location>
    </subcellularLocation>
</comment>
<dbReference type="PANTHER" id="PTHR22988">
    <property type="entry name" value="MYOTONIC DYSTROPHY S/T KINASE-RELATED"/>
    <property type="match status" value="1"/>
</dbReference>
<dbReference type="SUPFAM" id="SSF57889">
    <property type="entry name" value="Cysteine-rich domain"/>
    <property type="match status" value="1"/>
</dbReference>
<dbReference type="SMART" id="SM00285">
    <property type="entry name" value="PBD"/>
    <property type="match status" value="1"/>
</dbReference>
<dbReference type="Pfam" id="PF00069">
    <property type="entry name" value="Pkinase"/>
    <property type="match status" value="1"/>
</dbReference>
<dbReference type="InterPro" id="IPR050839">
    <property type="entry name" value="Rho-assoc_Ser/Thr_Kinase"/>
</dbReference>
<keyword evidence="12" id="KW-0863">Zinc-finger</keyword>
<dbReference type="InterPro" id="IPR001849">
    <property type="entry name" value="PH_domain"/>
</dbReference>
<evidence type="ECO:0000256" key="13">
    <source>
        <dbReference type="ARBA" id="ARBA00022777"/>
    </source>
</evidence>
<feature type="domain" description="Protein kinase" evidence="24">
    <location>
        <begin position="81"/>
        <end position="346"/>
    </location>
</feature>
<reference evidence="29 30" key="1">
    <citation type="journal article" date="2018" name="Sci. Rep.">
        <title>Comparative analysis of the Pocillopora damicornis genome highlights role of immune system in coral evolution.</title>
        <authorList>
            <person name="Cunning R."/>
            <person name="Bay R.A."/>
            <person name="Gillette P."/>
            <person name="Baker A.C."/>
            <person name="Traylor-Knowles N."/>
        </authorList>
    </citation>
    <scope>NUCLEOTIDE SEQUENCE [LARGE SCALE GENOMIC DNA]</scope>
    <source>
        <strain evidence="29">RSMAS</strain>
        <tissue evidence="29">Whole animal</tissue>
    </source>
</reference>
<dbReference type="Pfam" id="PF25346">
    <property type="entry name" value="PH_MRCK"/>
    <property type="match status" value="1"/>
</dbReference>
<evidence type="ECO:0000256" key="2">
    <source>
        <dbReference type="ARBA" id="ARBA00004496"/>
    </source>
</evidence>
<dbReference type="InterPro" id="IPR031597">
    <property type="entry name" value="KELK"/>
</dbReference>
<dbReference type="InterPro" id="IPR014930">
    <property type="entry name" value="Myotonic_dystrophy_kinase_coil"/>
</dbReference>
<dbReference type="Pfam" id="PF08826">
    <property type="entry name" value="DMPK_coil"/>
    <property type="match status" value="1"/>
</dbReference>
<feature type="domain" description="CRIB" evidence="26">
    <location>
        <begin position="1428"/>
        <end position="1441"/>
    </location>
</feature>
<dbReference type="CDD" id="cd01243">
    <property type="entry name" value="PH_MRCK"/>
    <property type="match status" value="1"/>
</dbReference>
<evidence type="ECO:0000256" key="8">
    <source>
        <dbReference type="ARBA" id="ARBA00022553"/>
    </source>
</evidence>
<dbReference type="GO" id="GO:0005856">
    <property type="term" value="C:cytoskeleton"/>
    <property type="evidence" value="ECO:0007669"/>
    <property type="project" value="TreeGrafter"/>
</dbReference>
<dbReference type="SUPFAM" id="SSF50729">
    <property type="entry name" value="PH domain-like"/>
    <property type="match status" value="1"/>
</dbReference>
<evidence type="ECO:0000256" key="10">
    <source>
        <dbReference type="ARBA" id="ARBA00022723"/>
    </source>
</evidence>
<evidence type="ECO:0000313" key="29">
    <source>
        <dbReference type="EMBL" id="RMX42238.1"/>
    </source>
</evidence>
<keyword evidence="14" id="KW-0862">Zinc</keyword>
<evidence type="ECO:0000256" key="4">
    <source>
        <dbReference type="ARBA" id="ARBA00005719"/>
    </source>
</evidence>
<feature type="compositionally biased region" description="Basic and acidic residues" evidence="22">
    <location>
        <begin position="570"/>
        <end position="583"/>
    </location>
</feature>
<gene>
    <name evidence="29" type="ORF">pdam_00011615</name>
</gene>
<evidence type="ECO:0000259" key="23">
    <source>
        <dbReference type="PROSITE" id="PS50003"/>
    </source>
</evidence>
<evidence type="ECO:0000256" key="3">
    <source>
        <dbReference type="ARBA" id="ARBA00004510"/>
    </source>
</evidence>
<evidence type="ECO:0000256" key="6">
    <source>
        <dbReference type="ARBA" id="ARBA00022490"/>
    </source>
</evidence>
<keyword evidence="9" id="KW-0808">Transferase</keyword>
<dbReference type="PROSITE" id="PS50003">
    <property type="entry name" value="PH_DOMAIN"/>
    <property type="match status" value="1"/>
</dbReference>
<dbReference type="InterPro" id="IPR017892">
    <property type="entry name" value="Pkinase_C"/>
</dbReference>
<dbReference type="Pfam" id="PF15796">
    <property type="entry name" value="KELK"/>
    <property type="match status" value="1"/>
</dbReference>
<feature type="coiled-coil region" evidence="21">
    <location>
        <begin position="635"/>
        <end position="662"/>
    </location>
</feature>
<feature type="coiled-coil region" evidence="21">
    <location>
        <begin position="733"/>
        <end position="795"/>
    </location>
</feature>
<dbReference type="PROSITE" id="PS51285">
    <property type="entry name" value="AGC_KINASE_CTER"/>
    <property type="match status" value="1"/>
</dbReference>
<dbReference type="GO" id="GO:0008270">
    <property type="term" value="F:zinc ion binding"/>
    <property type="evidence" value="ECO:0007669"/>
    <property type="project" value="UniProtKB-KW"/>
</dbReference>
<dbReference type="InterPro" id="IPR046349">
    <property type="entry name" value="C1-like_sf"/>
</dbReference>
<dbReference type="PROSITE" id="PS50108">
    <property type="entry name" value="CRIB"/>
    <property type="match status" value="1"/>
</dbReference>
<dbReference type="Gene3D" id="1.10.510.10">
    <property type="entry name" value="Transferase(Phosphotransferase) domain 1"/>
    <property type="match status" value="1"/>
</dbReference>
<comment type="caution">
    <text evidence="29">The sequence shown here is derived from an EMBL/GenBank/DDBJ whole genome shotgun (WGS) entry which is preliminary data.</text>
</comment>
<evidence type="ECO:0000256" key="1">
    <source>
        <dbReference type="ARBA" id="ARBA00001946"/>
    </source>
</evidence>
<sequence>MAAASEAPAEERLKQLENVFSYGGKEKGSFSTETLLDILLLLYDECCNSTLRRDKNISEFIENVKPIATKIKTLRLRREDFDPLTLIGKGAFGEVTVVRMKSNDRIYAMKTLNKWEMLKRAETACFKEERDVLVYGDKKWITTLHYAFQDADYLYFVMDYYSGGDLLTLLSKYEDHLPEEMAKFYLAEVVLAVNSIHKMDYVHRDLKPDNLLLDVSGHIRLADFGSCSKLGKKGTVRSAVAVGTPDYISPEILQAMEDGRGEYGVECDWWSLGVCMYEMLFGETPFYAESLVETYSKIMSHTGKFNFPSDVEVSNNARDLMQRLCCKMEQRLGQNGIDDFQNHPFFEGIDWDNIGDTVPPYIPDVSSPSDTSNFDVDIDESRANDAMRPSSVSPFTGHHLPFIGFSFTDNSRLSDKAHSVIKEAGHVTLEPVSNNVPSSLSVEAYERRIQRLEREKSELARKLQESTKALQDQALSGDGSKSDQIDTMEMKRLKDEMTSMKKKAMEFSELNDKLADIRSQKTKVSRMLREKEEELESTLQKLDGLRQEVRNADRKKRELAAQVEEMSSEANKERKLRARSDQNAKQLEEEIEYLKAKQRSLGRPFATDTTAEEQQQEITSFGAPLSSSFQSSDSLRVMTETLKRTTSAHRKLEEEMRDSNEKKDAVAHWEAQIAEIIQWVSDEKEARGYLQALASKMTEELDGLKSSGYATIPRGEKNQWQMRRSQKVDKQEILTLQSNLQAEIQAKQQLMEELNKMKAANVANERKLGESEAQCNTLRDEVKQLKAEIEQLKVGGKSGNGFPFLYMRETSRDSRLEGLSEEIDGQLSENQGSRSSSTPSTAPPDSISIRSSISSVSSIAPPQPRVHKFSVRTFTTPTKCSQCTSLMIGLVRQGSICEVCQYACHVSCTDQAPPVCPIPPSQMNRRPLGIDPEKGIGTAYEGIVKIPKPGGIKKGWLRQFAVICDFKLFLFDVTGDKPPQISQSATQVIDMRDEEFSVSGVLASDVIHASKKDIMCIFRITASQMNPPGESLTQLILTESENDRVKWVNALQQLHKALKENKETSKTQVYQAKEVTESNPQIKQALCATIIDTDRVCLGTEDGLFCIELMKESSSRIGDNKKVSQIEMLPDEQLLVLISGRNRQIRLYPLSAVDGHDTEPIKIPEAKNCLMFATGSIHDNTATCLCAAVKRHIYVYELNRTKYRHLKIKETPVNFNIQWLGVSFGKLLVGYVSGFAVYSITGEGRPQKLVNSDDPTLNFITNNPLDALLAVEIEKNKEFLLCFNLLGIFVEASGYRSRRYELMWPSPPTNVAYSYPYVISFSERAIDIFDSSSAEWLQTIPLKKCHALINDGSLALCTASEQCNLVYLKNTLFEEEELIIPDPNKGKKALAAILRLKSSKRSSSYRFGFKVKEGGLADMDADIKSKLISGPTNFNHISHMGPGDGFQIIKELPRGQRGTDEEAPQVAPRNTAIGPRSKRAVTANPSLMTRPNVAAKGLKPAGPAQGMVNGRAASMNVVNSSAEASPPVPRPRSSSTRSAEDVSNDGRVANGSNRLSADLDNYAQYFNTLRPKSVADEQRHLALALELSKRHAELSHDGDSTNSRDLLNLPEDESPRHSTGSGSSSGLSVSPLGSQEEGVTSPD</sequence>
<evidence type="ECO:0000256" key="17">
    <source>
        <dbReference type="ARBA" id="ARBA00023273"/>
    </source>
</evidence>
<evidence type="ECO:0000256" key="12">
    <source>
        <dbReference type="ARBA" id="ARBA00022771"/>
    </source>
</evidence>
<protein>
    <recommendedName>
        <fullName evidence="5">non-specific serine/threonine protein kinase</fullName>
        <ecNumber evidence="5">2.7.11.1</ecNumber>
    </recommendedName>
</protein>
<evidence type="ECO:0000256" key="7">
    <source>
        <dbReference type="ARBA" id="ARBA00022527"/>
    </source>
</evidence>
<evidence type="ECO:0000256" key="18">
    <source>
        <dbReference type="ARBA" id="ARBA00047899"/>
    </source>
</evidence>
<feature type="region of interest" description="Disordered" evidence="22">
    <location>
        <begin position="464"/>
        <end position="483"/>
    </location>
</feature>
<keyword evidence="6" id="KW-0963">Cytoplasm</keyword>
<proteinExistence type="inferred from homology"/>
<keyword evidence="16 21" id="KW-0175">Coiled coil</keyword>
<feature type="binding site" evidence="20">
    <location>
        <position position="110"/>
    </location>
    <ligand>
        <name>ATP</name>
        <dbReference type="ChEBI" id="CHEBI:30616"/>
    </ligand>
</feature>
<evidence type="ECO:0000256" key="22">
    <source>
        <dbReference type="SAM" id="MobiDB-lite"/>
    </source>
</evidence>
<comment type="catalytic activity">
    <reaction evidence="19">
        <text>L-seryl-[protein] + ATP = O-phospho-L-seryl-[protein] + ADP + H(+)</text>
        <dbReference type="Rhea" id="RHEA:17989"/>
        <dbReference type="Rhea" id="RHEA-COMP:9863"/>
        <dbReference type="Rhea" id="RHEA-COMP:11604"/>
        <dbReference type="ChEBI" id="CHEBI:15378"/>
        <dbReference type="ChEBI" id="CHEBI:29999"/>
        <dbReference type="ChEBI" id="CHEBI:30616"/>
        <dbReference type="ChEBI" id="CHEBI:83421"/>
        <dbReference type="ChEBI" id="CHEBI:456216"/>
        <dbReference type="EC" id="2.7.11.1"/>
    </reaction>
</comment>
<feature type="compositionally biased region" description="Low complexity" evidence="22">
    <location>
        <begin position="1618"/>
        <end position="1634"/>
    </location>
</feature>
<dbReference type="InterPro" id="IPR011993">
    <property type="entry name" value="PH-like_dom_sf"/>
</dbReference>